<comment type="similarity">
    <text evidence="8">Belongs to the peptidase S1 family. CLIP subfamily.</text>
</comment>
<evidence type="ECO:0000256" key="6">
    <source>
        <dbReference type="ARBA" id="ARBA00023145"/>
    </source>
</evidence>
<evidence type="ECO:0000256" key="2">
    <source>
        <dbReference type="ARBA" id="ARBA00022729"/>
    </source>
</evidence>
<dbReference type="AlphaFoldDB" id="A0A6P4HUN1"/>
<dbReference type="SMART" id="SM00680">
    <property type="entry name" value="CLIP"/>
    <property type="match status" value="4"/>
</dbReference>
<proteinExistence type="inferred from homology"/>
<feature type="chain" id="PRO_5047437581" evidence="11">
    <location>
        <begin position="28"/>
        <end position="1007"/>
    </location>
</feature>
<dbReference type="RefSeq" id="XP_017019365.2">
    <property type="nucleotide sequence ID" value="XM_017163876.3"/>
</dbReference>
<feature type="domain" description="Peptidase S1" evidence="12">
    <location>
        <begin position="760"/>
        <end position="1004"/>
    </location>
</feature>
<reference evidence="15" key="1">
    <citation type="submission" date="2025-08" db="UniProtKB">
        <authorList>
            <consortium name="RefSeq"/>
        </authorList>
    </citation>
    <scope>IDENTIFICATION</scope>
    <source>
        <strain evidence="15">14028-0561.14</strain>
        <tissue evidence="15">Whole fly</tissue>
    </source>
</reference>
<dbReference type="PROSITE" id="PS51888">
    <property type="entry name" value="CLIP"/>
    <property type="match status" value="3"/>
</dbReference>
<dbReference type="PRINTS" id="PR00722">
    <property type="entry name" value="CHYMOTRYPSIN"/>
</dbReference>
<feature type="domain" description="Clip" evidence="13">
    <location>
        <begin position="38"/>
        <end position="94"/>
    </location>
</feature>
<dbReference type="PROSITE" id="PS50240">
    <property type="entry name" value="TRYPSIN_DOM"/>
    <property type="match status" value="2"/>
</dbReference>
<feature type="compositionally biased region" description="Low complexity" evidence="10">
    <location>
        <begin position="128"/>
        <end position="147"/>
    </location>
</feature>
<keyword evidence="2 11" id="KW-0732">Signal</keyword>
<dbReference type="InterPro" id="IPR001254">
    <property type="entry name" value="Trypsin_dom"/>
</dbReference>
<dbReference type="Proteomes" id="UP001652661">
    <property type="component" value="Chromosome 3L"/>
</dbReference>
<dbReference type="InterPro" id="IPR018114">
    <property type="entry name" value="TRYPSIN_HIS"/>
</dbReference>
<name>A0A6P4HUN1_DROKI</name>
<keyword evidence="14" id="KW-1185">Reference proteome</keyword>
<dbReference type="CDD" id="cd00190">
    <property type="entry name" value="Tryp_SPc"/>
    <property type="match status" value="2"/>
</dbReference>
<evidence type="ECO:0000256" key="8">
    <source>
        <dbReference type="ARBA" id="ARBA00024195"/>
    </source>
</evidence>
<sequence>MKSPCCVSAVITLLLLGIGHAPSPTAAQFNQRRQVRQNCITPENYYGSCVTLSYCPQVANIFRTNNRERAQRYVIALQRSCGTRNINGDPVVCCTEPRINPVTERPVNPFFPTEPSFVGPQPPPEVPENPFFTRPRETTTTTTTTTTPVPPPVTSAAPIIELRGDACRGPDLKPGNCVELNLCASLLNELRVKQRDQTFANFLRASRTVCGNKGTQVCCPNGMTVVATTKAPIFPKNTDEVPRRLLNVEEGCGSTVGYYKKIVGGEVSRKGAWPWIALLGYDDASSSPFKCGGTLITARHVLTAAHCIRDDLQFVRLGEHDLSSETETTHIDINVARYVAHPEYNRRNGRSDIAILYLERNVPFSSKITPICLPKSQPLLSKTYVGYMPFVAGWGKTQEGGESATVLNELQIPVYKNEVCAQSYAAQKRYFSADQFDAAVICAGVLTGGHDTCQGDSGGPLMIPEQNAQDTRFYLIGVVSYGIGCARPEVPGVYTSTQYFMDWITQQVQDTSRSSEYKLLAMKSPCGVSAVITFFLLAIGHAPSPTAAQFNQRRRGSHRSVRQNCITPENYYGSCVTLSYCPQVANININEELAQRYVFALQRICGSRNIYGDPVVCCTKPGTNPVTERPINPFFPTDSPYRPPPVVHENTYFTTSAPPPVTTAAPVIELRGDVCRGPDTKPGNCVDIKSCTSLLNELRVKQRDESFANFLRASRTVCGNKGFQVCCPNGRTVVATTKARPRLLNVEDVCGITERNYRKIVGGEVSQKGAWPWIALLGYDDPSLSTFRCGGTLITARHVLTAAHCIISNLQFVRLGEHDLSSETETTHIDINVARYVAHPEYNRRNGRSDIAILYLERNVPFSSKVTPICLPKSQPLLSKTYVGYMPFVAGWGKTQEDGESATVLNELQIPVYKNEVCAQSYAAQKRYFSADQFDAAVICAGDIGGGHDTCHGDSGGPLMIREQDKRYYLIGVVSYGIGCAQPKVPGVYTSTQYFMDWITQQVLDTS</sequence>
<dbReference type="GO" id="GO:0046872">
    <property type="term" value="F:metal ion binding"/>
    <property type="evidence" value="ECO:0007669"/>
    <property type="project" value="UniProtKB-KW"/>
</dbReference>
<dbReference type="GeneID" id="108072646"/>
<feature type="domain" description="Clip" evidence="13">
    <location>
        <begin position="166"/>
        <end position="219"/>
    </location>
</feature>
<evidence type="ECO:0000313" key="14">
    <source>
        <dbReference type="Proteomes" id="UP001652661"/>
    </source>
</evidence>
<dbReference type="InterPro" id="IPR022700">
    <property type="entry name" value="CLIP"/>
</dbReference>
<evidence type="ECO:0000259" key="13">
    <source>
        <dbReference type="PROSITE" id="PS51888"/>
    </source>
</evidence>
<dbReference type="Pfam" id="PF00089">
    <property type="entry name" value="Trypsin"/>
    <property type="match status" value="2"/>
</dbReference>
<feature type="region of interest" description="Disordered" evidence="10">
    <location>
        <begin position="127"/>
        <end position="154"/>
    </location>
</feature>
<keyword evidence="5" id="KW-0106">Calcium</keyword>
<evidence type="ECO:0000256" key="10">
    <source>
        <dbReference type="SAM" id="MobiDB-lite"/>
    </source>
</evidence>
<organism evidence="14 15">
    <name type="scientific">Drosophila kikkawai</name>
    <name type="common">Fruit fly</name>
    <dbReference type="NCBI Taxonomy" id="30033"/>
    <lineage>
        <taxon>Eukaryota</taxon>
        <taxon>Metazoa</taxon>
        <taxon>Ecdysozoa</taxon>
        <taxon>Arthropoda</taxon>
        <taxon>Hexapoda</taxon>
        <taxon>Insecta</taxon>
        <taxon>Pterygota</taxon>
        <taxon>Neoptera</taxon>
        <taxon>Endopterygota</taxon>
        <taxon>Diptera</taxon>
        <taxon>Brachycera</taxon>
        <taxon>Muscomorpha</taxon>
        <taxon>Ephydroidea</taxon>
        <taxon>Drosophilidae</taxon>
        <taxon>Drosophila</taxon>
        <taxon>Sophophora</taxon>
    </lineage>
</organism>
<keyword evidence="6" id="KW-0865">Zymogen</keyword>
<keyword evidence="1 9" id="KW-0645">Protease</keyword>
<evidence type="ECO:0000256" key="4">
    <source>
        <dbReference type="ARBA" id="ARBA00022825"/>
    </source>
</evidence>
<keyword evidence="4 9" id="KW-0720">Serine protease</keyword>
<evidence type="ECO:0000259" key="12">
    <source>
        <dbReference type="PROSITE" id="PS50240"/>
    </source>
</evidence>
<dbReference type="InterPro" id="IPR043504">
    <property type="entry name" value="Peptidase_S1_PA_chymotrypsin"/>
</dbReference>
<dbReference type="GO" id="GO:0005576">
    <property type="term" value="C:extracellular region"/>
    <property type="evidence" value="ECO:0007669"/>
    <property type="project" value="UniProtKB-SubCell"/>
</dbReference>
<evidence type="ECO:0000256" key="7">
    <source>
        <dbReference type="ARBA" id="ARBA00023157"/>
    </source>
</evidence>
<dbReference type="GO" id="GO:0006508">
    <property type="term" value="P:proteolysis"/>
    <property type="evidence" value="ECO:0007669"/>
    <property type="project" value="UniProtKB-KW"/>
</dbReference>
<gene>
    <name evidence="15" type="primary">LOC108072646</name>
</gene>
<dbReference type="InterPro" id="IPR033116">
    <property type="entry name" value="TRYPSIN_SER"/>
</dbReference>
<evidence type="ECO:0000256" key="11">
    <source>
        <dbReference type="SAM" id="SignalP"/>
    </source>
</evidence>
<feature type="signal peptide" evidence="11">
    <location>
        <begin position="1"/>
        <end position="27"/>
    </location>
</feature>
<evidence type="ECO:0000256" key="1">
    <source>
        <dbReference type="ARBA" id="ARBA00022670"/>
    </source>
</evidence>
<evidence type="ECO:0000313" key="15">
    <source>
        <dbReference type="RefSeq" id="XP_017019365.2"/>
    </source>
</evidence>
<feature type="domain" description="Peptidase S1" evidence="12">
    <location>
        <begin position="262"/>
        <end position="509"/>
    </location>
</feature>
<dbReference type="InterPro" id="IPR038565">
    <property type="entry name" value="CLIP_sf"/>
</dbReference>
<dbReference type="PROSITE" id="PS00135">
    <property type="entry name" value="TRYPSIN_SER"/>
    <property type="match status" value="2"/>
</dbReference>
<dbReference type="Pfam" id="PF12032">
    <property type="entry name" value="CLIP"/>
    <property type="match status" value="4"/>
</dbReference>
<evidence type="ECO:0000256" key="5">
    <source>
        <dbReference type="ARBA" id="ARBA00022837"/>
    </source>
</evidence>
<dbReference type="PANTHER" id="PTHR24252">
    <property type="entry name" value="ACROSIN-RELATED"/>
    <property type="match status" value="1"/>
</dbReference>
<accession>A0A6P4HUN1</accession>
<dbReference type="PANTHER" id="PTHR24252:SF18">
    <property type="entry name" value="OVOCHYMASE 1"/>
    <property type="match status" value="1"/>
</dbReference>
<evidence type="ECO:0000256" key="9">
    <source>
        <dbReference type="RuleBase" id="RU363034"/>
    </source>
</evidence>
<keyword evidence="3 9" id="KW-0378">Hydrolase</keyword>
<dbReference type="Gene3D" id="3.30.1640.30">
    <property type="match status" value="4"/>
</dbReference>
<dbReference type="InterPro" id="IPR009003">
    <property type="entry name" value="Peptidase_S1_PA"/>
</dbReference>
<dbReference type="OrthoDB" id="425190at2759"/>
<keyword evidence="7" id="KW-1015">Disulfide bond</keyword>
<dbReference type="PROSITE" id="PS00134">
    <property type="entry name" value="TRYPSIN_HIS"/>
    <property type="match status" value="2"/>
</dbReference>
<protein>
    <submittedName>
        <fullName evidence="15">Ovochymase-1</fullName>
    </submittedName>
</protein>
<dbReference type="InterPro" id="IPR001314">
    <property type="entry name" value="Peptidase_S1A"/>
</dbReference>
<dbReference type="SMART" id="SM00020">
    <property type="entry name" value="Tryp_SPc"/>
    <property type="match status" value="2"/>
</dbReference>
<evidence type="ECO:0000256" key="3">
    <source>
        <dbReference type="ARBA" id="ARBA00022801"/>
    </source>
</evidence>
<dbReference type="Gene3D" id="2.40.10.10">
    <property type="entry name" value="Trypsin-like serine proteases"/>
    <property type="match status" value="3"/>
</dbReference>
<dbReference type="SUPFAM" id="SSF50494">
    <property type="entry name" value="Trypsin-like serine proteases"/>
    <property type="match status" value="2"/>
</dbReference>
<feature type="domain" description="Clip" evidence="13">
    <location>
        <begin position="674"/>
        <end position="727"/>
    </location>
</feature>
<dbReference type="GO" id="GO:0004252">
    <property type="term" value="F:serine-type endopeptidase activity"/>
    <property type="evidence" value="ECO:0007669"/>
    <property type="project" value="UniProtKB-UniRule"/>
</dbReference>